<feature type="transmembrane region" description="Helical" evidence="5">
    <location>
        <begin position="97"/>
        <end position="117"/>
    </location>
</feature>
<keyword evidence="3 5" id="KW-1133">Transmembrane helix</keyword>
<evidence type="ECO:0000313" key="7">
    <source>
        <dbReference type="EMBL" id="CAG2061984.1"/>
    </source>
</evidence>
<reference evidence="7" key="1">
    <citation type="submission" date="2021-03" db="EMBL/GenBank/DDBJ databases">
        <authorList>
            <person name="Tran Van P."/>
        </authorList>
    </citation>
    <scope>NUCLEOTIDE SEQUENCE</scope>
</reference>
<evidence type="ECO:0000256" key="1">
    <source>
        <dbReference type="ARBA" id="ARBA00004141"/>
    </source>
</evidence>
<evidence type="ECO:0000313" key="8">
    <source>
        <dbReference type="Proteomes" id="UP001153148"/>
    </source>
</evidence>
<dbReference type="Proteomes" id="UP001153148">
    <property type="component" value="Unassembled WGS sequence"/>
</dbReference>
<dbReference type="Pfam" id="PF00916">
    <property type="entry name" value="Sulfate_transp"/>
    <property type="match status" value="1"/>
</dbReference>
<proteinExistence type="predicted"/>
<dbReference type="EMBL" id="CAJPIN010018068">
    <property type="protein sequence ID" value="CAG2061984.1"/>
    <property type="molecule type" value="Genomic_DNA"/>
</dbReference>
<keyword evidence="4 5" id="KW-0472">Membrane</keyword>
<feature type="transmembrane region" description="Helical" evidence="5">
    <location>
        <begin position="63"/>
        <end position="85"/>
    </location>
</feature>
<dbReference type="InterPro" id="IPR011547">
    <property type="entry name" value="SLC26A/SulP_dom"/>
</dbReference>
<sequence>MLNRQANGNPFQGALNACTVRCGTLAGHITAHRVEESRMWWGERYNVGPSLDYGLYSCFMSSFVYIFFGSCKDVTVGPTAILGLLTQPYVMEHTEDFAVLICFISGVIIFILGVLHLGES</sequence>
<comment type="subcellular location">
    <subcellularLocation>
        <location evidence="1">Membrane</location>
        <topology evidence="1">Multi-pass membrane protein</topology>
    </subcellularLocation>
</comment>
<evidence type="ECO:0000256" key="4">
    <source>
        <dbReference type="ARBA" id="ARBA00023136"/>
    </source>
</evidence>
<evidence type="ECO:0000256" key="3">
    <source>
        <dbReference type="ARBA" id="ARBA00022989"/>
    </source>
</evidence>
<dbReference type="PANTHER" id="PTHR11814">
    <property type="entry name" value="SULFATE TRANSPORTER"/>
    <property type="match status" value="1"/>
</dbReference>
<comment type="caution">
    <text evidence="7">The sequence shown here is derived from an EMBL/GenBank/DDBJ whole genome shotgun (WGS) entry which is preliminary data.</text>
</comment>
<gene>
    <name evidence="7" type="ORF">TPAB3V08_LOCUS8937</name>
</gene>
<evidence type="ECO:0000259" key="6">
    <source>
        <dbReference type="Pfam" id="PF00916"/>
    </source>
</evidence>
<evidence type="ECO:0000256" key="5">
    <source>
        <dbReference type="SAM" id="Phobius"/>
    </source>
</evidence>
<keyword evidence="8" id="KW-1185">Reference proteome</keyword>
<keyword evidence="2 5" id="KW-0812">Transmembrane</keyword>
<feature type="non-terminal residue" evidence="7">
    <location>
        <position position="120"/>
    </location>
</feature>
<dbReference type="InterPro" id="IPR001902">
    <property type="entry name" value="SLC26A/SulP_fam"/>
</dbReference>
<feature type="domain" description="SLC26A/SulP transporter" evidence="6">
    <location>
        <begin position="52"/>
        <end position="118"/>
    </location>
</feature>
<evidence type="ECO:0000256" key="2">
    <source>
        <dbReference type="ARBA" id="ARBA00022692"/>
    </source>
</evidence>
<protein>
    <recommendedName>
        <fullName evidence="6">SLC26A/SulP transporter domain-containing protein</fullName>
    </recommendedName>
</protein>
<name>A0ABN7P788_TIMPD</name>
<organism evidence="7 8">
    <name type="scientific">Timema podura</name>
    <name type="common">Walking stick</name>
    <dbReference type="NCBI Taxonomy" id="61482"/>
    <lineage>
        <taxon>Eukaryota</taxon>
        <taxon>Metazoa</taxon>
        <taxon>Ecdysozoa</taxon>
        <taxon>Arthropoda</taxon>
        <taxon>Hexapoda</taxon>
        <taxon>Insecta</taxon>
        <taxon>Pterygota</taxon>
        <taxon>Neoptera</taxon>
        <taxon>Polyneoptera</taxon>
        <taxon>Phasmatodea</taxon>
        <taxon>Timematodea</taxon>
        <taxon>Timematoidea</taxon>
        <taxon>Timematidae</taxon>
        <taxon>Timema</taxon>
    </lineage>
</organism>
<accession>A0ABN7P788</accession>